<dbReference type="AlphaFoldDB" id="A0A1Y1CP44"/>
<keyword evidence="2" id="KW-1185">Reference proteome</keyword>
<organism evidence="1 2">
    <name type="scientific">Labilibaculum antarcticum</name>
    <dbReference type="NCBI Taxonomy" id="1717717"/>
    <lineage>
        <taxon>Bacteria</taxon>
        <taxon>Pseudomonadati</taxon>
        <taxon>Bacteroidota</taxon>
        <taxon>Bacteroidia</taxon>
        <taxon>Marinilabiliales</taxon>
        <taxon>Marinifilaceae</taxon>
        <taxon>Labilibaculum</taxon>
    </lineage>
</organism>
<reference evidence="1 2" key="1">
    <citation type="journal article" date="2018" name="Mar. Genomics">
        <title>Complete genome sequence of Marinifilaceae bacterium strain SPP2, isolated from the Antarctic marine sediment.</title>
        <authorList>
            <person name="Watanabe M."/>
            <person name="Kojima H."/>
            <person name="Fukui M."/>
        </authorList>
    </citation>
    <scope>NUCLEOTIDE SEQUENCE [LARGE SCALE GENOMIC DNA]</scope>
    <source>
        <strain evidence="1 2">SPP2</strain>
    </source>
</reference>
<dbReference type="KEGG" id="mbas:ALGA_3937"/>
<protein>
    <submittedName>
        <fullName evidence="1">Uncharacterized protein</fullName>
    </submittedName>
</protein>
<name>A0A1Y1CP44_9BACT</name>
<proteinExistence type="predicted"/>
<dbReference type="Proteomes" id="UP000218267">
    <property type="component" value="Chromosome"/>
</dbReference>
<dbReference type="EMBL" id="AP018042">
    <property type="protein sequence ID" value="BAX82229.1"/>
    <property type="molecule type" value="Genomic_DNA"/>
</dbReference>
<evidence type="ECO:0000313" key="1">
    <source>
        <dbReference type="EMBL" id="BAX82229.1"/>
    </source>
</evidence>
<gene>
    <name evidence="1" type="ORF">ALGA_3937</name>
</gene>
<accession>A0A1Y1CP44</accession>
<evidence type="ECO:0000313" key="2">
    <source>
        <dbReference type="Proteomes" id="UP000218267"/>
    </source>
</evidence>
<reference evidence="2" key="2">
    <citation type="journal article" date="2020" name="Antonie Van Leeuwenhoek">
        <title>Labilibaculum antarcticum sp. nov., a novel facultative anaerobic, psychrotorelant bacterium isolated from marine sediment of Antarctica.</title>
        <authorList>
            <person name="Watanabe M."/>
            <person name="Kojima H."/>
            <person name="Fukui M."/>
        </authorList>
    </citation>
    <scope>NUCLEOTIDE SEQUENCE [LARGE SCALE GENOMIC DNA]</scope>
    <source>
        <strain evidence="2">SPP2</strain>
    </source>
</reference>
<sequence>MSNKESVTYEAMWNILEFYKIQPRIQELQIEKIEEYLILMNAHYQEAMTDIDECIGSNESVCLEDVGDVLNSYLNQVGEELIKIFPEEENTILPINKHSDSKITEIQTVELYRNFNARERDRFQIKEAINDLENYVYEEDFAAKLAILTKDLLSKINSDVMIRVDDLI</sequence>
<dbReference type="RefSeq" id="WP_145957690.1">
    <property type="nucleotide sequence ID" value="NZ_AP018042.1"/>
</dbReference>
<dbReference type="OrthoDB" id="1120832at2"/>